<accession>A0A0G0TA18</accession>
<organism evidence="2 3">
    <name type="scientific">Candidatus Nomurabacteria bacterium GW2011_GWF2_40_12</name>
    <dbReference type="NCBI Taxonomy" id="1618776"/>
    <lineage>
        <taxon>Bacteria</taxon>
        <taxon>Candidatus Nomuraibacteriota</taxon>
    </lineage>
</organism>
<proteinExistence type="predicted"/>
<gene>
    <name evidence="2" type="ORF">UT78_C0001G0106</name>
</gene>
<protein>
    <submittedName>
        <fullName evidence="2">Uncharacterized protein</fullName>
    </submittedName>
</protein>
<dbReference type="EMBL" id="LBYC01000001">
    <property type="protein sequence ID" value="KKR43920.1"/>
    <property type="molecule type" value="Genomic_DNA"/>
</dbReference>
<comment type="caution">
    <text evidence="2">The sequence shown here is derived from an EMBL/GenBank/DDBJ whole genome shotgun (WGS) entry which is preliminary data.</text>
</comment>
<sequence>MNSRKNSPPLFVLGLLGVLFFALPTSDPKEKSTEAETDASQELAALEKRATLAEAEVKRLNRKISSSVLNLLYKELDAVEFGGVEPSGPWENYYVVLVGELNRKHFNPKEVNKLLDRMVDMSKRGKYFFPGQADNLEAFYQDVERLRPK</sequence>
<evidence type="ECO:0000256" key="1">
    <source>
        <dbReference type="SAM" id="Coils"/>
    </source>
</evidence>
<name>A0A0G0TA18_9BACT</name>
<dbReference type="AlphaFoldDB" id="A0A0G0TA18"/>
<keyword evidence="1" id="KW-0175">Coiled coil</keyword>
<evidence type="ECO:0000313" key="2">
    <source>
        <dbReference type="EMBL" id="KKR43920.1"/>
    </source>
</evidence>
<evidence type="ECO:0000313" key="3">
    <source>
        <dbReference type="Proteomes" id="UP000034301"/>
    </source>
</evidence>
<feature type="coiled-coil region" evidence="1">
    <location>
        <begin position="29"/>
        <end position="63"/>
    </location>
</feature>
<reference evidence="2 3" key="1">
    <citation type="journal article" date="2015" name="Nature">
        <title>rRNA introns, odd ribosomes, and small enigmatic genomes across a large radiation of phyla.</title>
        <authorList>
            <person name="Brown C.T."/>
            <person name="Hug L.A."/>
            <person name="Thomas B.C."/>
            <person name="Sharon I."/>
            <person name="Castelle C.J."/>
            <person name="Singh A."/>
            <person name="Wilkins M.J."/>
            <person name="Williams K.H."/>
            <person name="Banfield J.F."/>
        </authorList>
    </citation>
    <scope>NUCLEOTIDE SEQUENCE [LARGE SCALE GENOMIC DNA]</scope>
</reference>
<dbReference type="Proteomes" id="UP000034301">
    <property type="component" value="Unassembled WGS sequence"/>
</dbReference>